<evidence type="ECO:0000313" key="2">
    <source>
        <dbReference type="EMBL" id="EFE27975.2"/>
    </source>
</evidence>
<protein>
    <recommendedName>
        <fullName evidence="1">ATPase AAA-type core domain-containing protein</fullName>
    </recommendedName>
</protein>
<dbReference type="InterPro" id="IPR027417">
    <property type="entry name" value="P-loop_NTPase"/>
</dbReference>
<sequence>MRVMLIRFNVRNFLSFFQTDEGKSVEFSMISGKGSRKRDRIFDDGTLKLLKTAAIYGANASGKSNFVKAMSFMKHTMLYGLPKGHTELYCKIKKENQNQASYFEMEICLDDKYYAYGFEVILSQGKFVSEWLVELCKDKEKIIFSRDIPSGKYDFGKDLTDGPDIKKLTVYMEDIKSDYSILFLQIMNRNKDGFYASVKESKSKKSLVFQKLYHWVNKRLDINYPDEPISNYSYLAKSEDIDTVCKMISYFDTGIRDVKVENIPLEKALEVMPDPMKEDVKENIERISSILQSGEIIEGGLFIRAGRDFYIFKVEHQEIICQTIRFEHESKGVFFNLPEESDGTIRLLQLLEILLVNENKTYVIDELDRCLHPMLTYRFMEIFLDLAKKRNVQLIFTTHESRLLNFELFRRDEVWFVNKDENGASEVYSLDEYNERFDKKLDKAYLEGRYGGVPVFDLMFPLKGDE</sequence>
<organism evidence="2 3">
    <name type="scientific">Filifactor alocis (strain ATCC 35896 / CCUG 47790 / D40 B5)</name>
    <name type="common">Fusobacterium alocis</name>
    <dbReference type="NCBI Taxonomy" id="546269"/>
    <lineage>
        <taxon>Bacteria</taxon>
        <taxon>Bacillati</taxon>
        <taxon>Bacillota</taxon>
        <taxon>Clostridia</taxon>
        <taxon>Peptostreptococcales</taxon>
        <taxon>Filifactoraceae</taxon>
        <taxon>Filifactor</taxon>
    </lineage>
</organism>
<dbReference type="GO" id="GO:0005524">
    <property type="term" value="F:ATP binding"/>
    <property type="evidence" value="ECO:0007669"/>
    <property type="project" value="InterPro"/>
</dbReference>
<dbReference type="PANTHER" id="PTHR40396">
    <property type="entry name" value="ATPASE-LIKE PROTEIN"/>
    <property type="match status" value="1"/>
</dbReference>
<dbReference type="Pfam" id="PF13304">
    <property type="entry name" value="AAA_21"/>
    <property type="match status" value="1"/>
</dbReference>
<keyword evidence="3" id="KW-1185">Reference proteome</keyword>
<dbReference type="STRING" id="546269.HMPREF0389_01227"/>
<dbReference type="GO" id="GO:0016887">
    <property type="term" value="F:ATP hydrolysis activity"/>
    <property type="evidence" value="ECO:0007669"/>
    <property type="project" value="InterPro"/>
</dbReference>
<dbReference type="AlphaFoldDB" id="D6GSZ0"/>
<dbReference type="Gene3D" id="3.40.50.300">
    <property type="entry name" value="P-loop containing nucleotide triphosphate hydrolases"/>
    <property type="match status" value="1"/>
</dbReference>
<dbReference type="PANTHER" id="PTHR40396:SF1">
    <property type="entry name" value="ATPASE AAA-TYPE CORE DOMAIN-CONTAINING PROTEIN"/>
    <property type="match status" value="1"/>
</dbReference>
<name>D6GSZ0_FILAD</name>
<evidence type="ECO:0000313" key="3">
    <source>
        <dbReference type="Proteomes" id="UP000007468"/>
    </source>
</evidence>
<dbReference type="KEGG" id="faa:HMPREF0389_01227"/>
<dbReference type="SUPFAM" id="SSF52540">
    <property type="entry name" value="P-loop containing nucleoside triphosphate hydrolases"/>
    <property type="match status" value="1"/>
</dbReference>
<dbReference type="Proteomes" id="UP000007468">
    <property type="component" value="Chromosome"/>
</dbReference>
<evidence type="ECO:0000259" key="1">
    <source>
        <dbReference type="Pfam" id="PF13304"/>
    </source>
</evidence>
<dbReference type="eggNOG" id="COG1106">
    <property type="taxonomic scope" value="Bacteria"/>
</dbReference>
<gene>
    <name evidence="2" type="ordered locus">HMPREF0389_01227</name>
</gene>
<dbReference type="EMBL" id="CP002390">
    <property type="protein sequence ID" value="EFE27975.2"/>
    <property type="molecule type" value="Genomic_DNA"/>
</dbReference>
<reference evidence="3" key="1">
    <citation type="submission" date="2010-12" db="EMBL/GenBank/DDBJ databases">
        <title>The genome sequence of Filifactor alocis strain ATCC 35896.</title>
        <authorList>
            <consortium name="The Broad Institute Genome Sequencing Platform"/>
            <person name="Ward D."/>
            <person name="Earl A."/>
            <person name="Feldgarden M."/>
            <person name="Young S.K."/>
            <person name="Gargeya S."/>
            <person name="Zeng Q."/>
            <person name="Alvarado L."/>
            <person name="Berlin A."/>
            <person name="Bochicchio J."/>
            <person name="Chapman S.B."/>
            <person name="Chen Z."/>
            <person name="Freedman E."/>
            <person name="Gellesch M."/>
            <person name="Goldberg J."/>
            <person name="Griggs A."/>
            <person name="Gujja S."/>
            <person name="Heilman E."/>
            <person name="Heiman D."/>
            <person name="Howarth C."/>
            <person name="Mehta T."/>
            <person name="Neiman D."/>
            <person name="Pearson M."/>
            <person name="Roberts A."/>
            <person name="Saif S."/>
            <person name="Shea T."/>
            <person name="Shenoy N."/>
            <person name="Sisk P."/>
            <person name="Stolte C."/>
            <person name="Sykes S."/>
            <person name="White J."/>
            <person name="Yandava C."/>
            <person name="Izard J."/>
            <person name="Blanton J.M."/>
            <person name="Baranova O.V."/>
            <person name="Tanner A.C."/>
            <person name="Dewhirst F.E."/>
            <person name="Haas B."/>
            <person name="Nusbaum C."/>
            <person name="Birren B."/>
        </authorList>
    </citation>
    <scope>NUCLEOTIDE SEQUENCE [LARGE SCALE GENOMIC DNA]</scope>
    <source>
        <strain evidence="3">ATCC 35896 / D40 B5</strain>
    </source>
</reference>
<dbReference type="HOGENOM" id="CLU_046693_2_1_9"/>
<accession>D6GSZ0</accession>
<feature type="domain" description="ATPase AAA-type core" evidence="1">
    <location>
        <begin position="54"/>
        <end position="404"/>
    </location>
</feature>
<proteinExistence type="predicted"/>
<dbReference type="PATRIC" id="fig|546269.5.peg.1784"/>
<dbReference type="InterPro" id="IPR003959">
    <property type="entry name" value="ATPase_AAA_core"/>
</dbReference>